<gene>
    <name evidence="2" type="ORF">T10_11704</name>
</gene>
<evidence type="ECO:0000256" key="1">
    <source>
        <dbReference type="SAM" id="Phobius"/>
    </source>
</evidence>
<keyword evidence="1" id="KW-0472">Membrane</keyword>
<comment type="caution">
    <text evidence="2">The sequence shown here is derived from an EMBL/GenBank/DDBJ whole genome shotgun (WGS) entry which is preliminary data.</text>
</comment>
<reference evidence="2 3" key="1">
    <citation type="submission" date="2015-01" db="EMBL/GenBank/DDBJ databases">
        <title>Evolution of Trichinella species and genotypes.</title>
        <authorList>
            <person name="Korhonen P.K."/>
            <person name="Edoardo P."/>
            <person name="Giuseppe L.R."/>
            <person name="Gasser R.B."/>
        </authorList>
    </citation>
    <scope>NUCLEOTIDE SEQUENCE [LARGE SCALE GENOMIC DNA]</scope>
    <source>
        <strain evidence="2">ISS1980</strain>
    </source>
</reference>
<keyword evidence="1" id="KW-0812">Transmembrane</keyword>
<sequence>MKLLVGKFSTERNMQSVSRLPVGEAVGCRCEDMKALPVALITVASIGIVSLIGIGLFFALLPTKTKISPQAATFETTIMPITSTRKMGSKLIRYLTMEMGNQSLERIKENER</sequence>
<keyword evidence="3" id="KW-1185">Reference proteome</keyword>
<protein>
    <submittedName>
        <fullName evidence="2">Uncharacterized protein</fullName>
    </submittedName>
</protein>
<evidence type="ECO:0000313" key="3">
    <source>
        <dbReference type="Proteomes" id="UP000054843"/>
    </source>
</evidence>
<name>A0A0V1N6Q6_9BILA</name>
<dbReference type="AlphaFoldDB" id="A0A0V1N6Q6"/>
<keyword evidence="1" id="KW-1133">Transmembrane helix</keyword>
<proteinExistence type="predicted"/>
<evidence type="ECO:0000313" key="2">
    <source>
        <dbReference type="EMBL" id="KRZ79705.1"/>
    </source>
</evidence>
<feature type="transmembrane region" description="Helical" evidence="1">
    <location>
        <begin position="39"/>
        <end position="61"/>
    </location>
</feature>
<dbReference type="EMBL" id="JYDO01000005">
    <property type="protein sequence ID" value="KRZ79705.1"/>
    <property type="molecule type" value="Genomic_DNA"/>
</dbReference>
<dbReference type="Proteomes" id="UP000054843">
    <property type="component" value="Unassembled WGS sequence"/>
</dbReference>
<organism evidence="2 3">
    <name type="scientific">Trichinella papuae</name>
    <dbReference type="NCBI Taxonomy" id="268474"/>
    <lineage>
        <taxon>Eukaryota</taxon>
        <taxon>Metazoa</taxon>
        <taxon>Ecdysozoa</taxon>
        <taxon>Nematoda</taxon>
        <taxon>Enoplea</taxon>
        <taxon>Dorylaimia</taxon>
        <taxon>Trichinellida</taxon>
        <taxon>Trichinellidae</taxon>
        <taxon>Trichinella</taxon>
    </lineage>
</organism>
<accession>A0A0V1N6Q6</accession>